<dbReference type="EMBL" id="BMAR01000002">
    <property type="protein sequence ID" value="GFR41761.1"/>
    <property type="molecule type" value="Genomic_DNA"/>
</dbReference>
<dbReference type="InterPro" id="IPR036428">
    <property type="entry name" value="PCD_sf"/>
</dbReference>
<reference evidence="8 9" key="1">
    <citation type="journal article" date="2021" name="Sci. Rep.">
        <title>Genome sequencing of the multicellular alga Astrephomene provides insights into convergent evolution of germ-soma differentiation.</title>
        <authorList>
            <person name="Yamashita S."/>
            <person name="Yamamoto K."/>
            <person name="Matsuzaki R."/>
            <person name="Suzuki S."/>
            <person name="Yamaguchi H."/>
            <person name="Hirooka S."/>
            <person name="Minakuchi Y."/>
            <person name="Miyagishima S."/>
            <person name="Kawachi M."/>
            <person name="Toyoda A."/>
            <person name="Nozaki H."/>
        </authorList>
    </citation>
    <scope>NUCLEOTIDE SEQUENCE [LARGE SCALE GENOMIC DNA]</scope>
    <source>
        <strain evidence="8 9">NIES-4017</strain>
    </source>
</reference>
<evidence type="ECO:0000313" key="9">
    <source>
        <dbReference type="Proteomes" id="UP001054857"/>
    </source>
</evidence>
<dbReference type="AlphaFoldDB" id="A0AAD3DKW9"/>
<evidence type="ECO:0000256" key="2">
    <source>
        <dbReference type="ARBA" id="ARBA00006472"/>
    </source>
</evidence>
<dbReference type="Pfam" id="PF01329">
    <property type="entry name" value="Pterin_4a"/>
    <property type="match status" value="1"/>
</dbReference>
<evidence type="ECO:0000313" key="8">
    <source>
        <dbReference type="EMBL" id="GFR41761.1"/>
    </source>
</evidence>
<keyword evidence="4" id="KW-0456">Lyase</keyword>
<comment type="caution">
    <text evidence="8">The sequence shown here is derived from an EMBL/GenBank/DDBJ whole genome shotgun (WGS) entry which is preliminary data.</text>
</comment>
<keyword evidence="7" id="KW-0812">Transmembrane</keyword>
<feature type="non-terminal residue" evidence="8">
    <location>
        <position position="1"/>
    </location>
</feature>
<dbReference type="GO" id="GO:0006729">
    <property type="term" value="P:tetrahydrobiopterin biosynthetic process"/>
    <property type="evidence" value="ECO:0007669"/>
    <property type="project" value="InterPro"/>
</dbReference>
<dbReference type="Gene3D" id="3.30.1360.20">
    <property type="entry name" value="Transcriptional coactivator/pterin dehydratase"/>
    <property type="match status" value="1"/>
</dbReference>
<feature type="transmembrane region" description="Helical" evidence="7">
    <location>
        <begin position="6"/>
        <end position="26"/>
    </location>
</feature>
<evidence type="ECO:0000256" key="1">
    <source>
        <dbReference type="ARBA" id="ARBA00001554"/>
    </source>
</evidence>
<evidence type="ECO:0000256" key="6">
    <source>
        <dbReference type="SAM" id="MobiDB-lite"/>
    </source>
</evidence>
<feature type="compositionally biased region" description="Low complexity" evidence="6">
    <location>
        <begin position="203"/>
        <end position="214"/>
    </location>
</feature>
<dbReference type="SUPFAM" id="SSF55248">
    <property type="entry name" value="PCD-like"/>
    <property type="match status" value="1"/>
</dbReference>
<comment type="catalytic activity">
    <reaction evidence="1">
        <text>(4aS,6R)-4a-hydroxy-L-erythro-5,6,7,8-tetrahydrobiopterin = (6R)-L-erythro-6,7-dihydrobiopterin + H2O</text>
        <dbReference type="Rhea" id="RHEA:11920"/>
        <dbReference type="ChEBI" id="CHEBI:15377"/>
        <dbReference type="ChEBI" id="CHEBI:15642"/>
        <dbReference type="ChEBI" id="CHEBI:43120"/>
        <dbReference type="EC" id="4.2.1.96"/>
    </reaction>
</comment>
<dbReference type="GO" id="GO:0008124">
    <property type="term" value="F:4-alpha-hydroxytetrahydrobiopterin dehydratase activity"/>
    <property type="evidence" value="ECO:0007669"/>
    <property type="project" value="UniProtKB-EC"/>
</dbReference>
<dbReference type="PANTHER" id="PTHR12599:SF0">
    <property type="entry name" value="PTERIN-4-ALPHA-CARBINOLAMINE DEHYDRATASE"/>
    <property type="match status" value="1"/>
</dbReference>
<evidence type="ECO:0000256" key="5">
    <source>
        <dbReference type="ARBA" id="ARBA00030497"/>
    </source>
</evidence>
<feature type="region of interest" description="Disordered" evidence="6">
    <location>
        <begin position="203"/>
        <end position="222"/>
    </location>
</feature>
<gene>
    <name evidence="8" type="ORF">Agub_g2517</name>
</gene>
<name>A0AAD3DKW9_9CHLO</name>
<dbReference type="EC" id="4.2.1.96" evidence="3"/>
<dbReference type="InterPro" id="IPR001533">
    <property type="entry name" value="Pterin_deHydtase"/>
</dbReference>
<evidence type="ECO:0000256" key="3">
    <source>
        <dbReference type="ARBA" id="ARBA00013252"/>
    </source>
</evidence>
<proteinExistence type="inferred from homology"/>
<organism evidence="8 9">
    <name type="scientific">Astrephomene gubernaculifera</name>
    <dbReference type="NCBI Taxonomy" id="47775"/>
    <lineage>
        <taxon>Eukaryota</taxon>
        <taxon>Viridiplantae</taxon>
        <taxon>Chlorophyta</taxon>
        <taxon>core chlorophytes</taxon>
        <taxon>Chlorophyceae</taxon>
        <taxon>CS clade</taxon>
        <taxon>Chlamydomonadales</taxon>
        <taxon>Astrephomenaceae</taxon>
        <taxon>Astrephomene</taxon>
    </lineage>
</organism>
<keyword evidence="9" id="KW-1185">Reference proteome</keyword>
<evidence type="ECO:0000256" key="4">
    <source>
        <dbReference type="ARBA" id="ARBA00023239"/>
    </source>
</evidence>
<accession>A0AAD3DKW9</accession>
<keyword evidence="7" id="KW-0472">Membrane</keyword>
<sequence length="222" mass="24377">ANKQTGFLSSIFKYLLLYSIFVSAMFRQAFLQQKRCANFLTSCVPSNARLCRSRPAVCAYAMSTSATLNIQGPGADKLRAAGCGVTCSRETPKVDQAELQEYMRALPAWHLNADRTMITRTFTAKNFMAAIRFFNKVAEVAEAEGHHPDLHLRNFREVEVNLCTHAVGGLTMPDLAMAALLDTIEVEYSPKWVKQEAERMAAAAEQAPTAATAPSEVTTHAA</sequence>
<evidence type="ECO:0000256" key="7">
    <source>
        <dbReference type="SAM" id="Phobius"/>
    </source>
</evidence>
<dbReference type="Proteomes" id="UP001054857">
    <property type="component" value="Unassembled WGS sequence"/>
</dbReference>
<protein>
    <recommendedName>
        <fullName evidence="3">4a-hydroxytetrahydrobiopterin dehydratase</fullName>
        <ecNumber evidence="3">4.2.1.96</ecNumber>
    </recommendedName>
    <alternativeName>
        <fullName evidence="5">4-alpha-hydroxy-tetrahydropterin dehydratase</fullName>
    </alternativeName>
</protein>
<dbReference type="PANTHER" id="PTHR12599">
    <property type="entry name" value="PTERIN-4-ALPHA-CARBINOLAMINE DEHYDRATASE"/>
    <property type="match status" value="1"/>
</dbReference>
<comment type="similarity">
    <text evidence="2">Belongs to the pterin-4-alpha-carbinolamine dehydratase family.</text>
</comment>
<dbReference type="NCBIfam" id="NF002017">
    <property type="entry name" value="PRK00823.1-2"/>
    <property type="match status" value="1"/>
</dbReference>
<keyword evidence="7" id="KW-1133">Transmembrane helix</keyword>